<accession>A0AAE0TJ84</accession>
<comment type="caution">
    <text evidence="1">The sequence shown here is derived from an EMBL/GenBank/DDBJ whole genome shotgun (WGS) entry which is preliminary data.</text>
</comment>
<reference evidence="1" key="1">
    <citation type="journal article" date="2021" name="Genome Biol. Evol.">
        <title>A High-Quality Reference Genome for a Parasitic Bivalve with Doubly Uniparental Inheritance (Bivalvia: Unionida).</title>
        <authorList>
            <person name="Smith C.H."/>
        </authorList>
    </citation>
    <scope>NUCLEOTIDE SEQUENCE</scope>
    <source>
        <strain evidence="1">CHS0354</strain>
    </source>
</reference>
<sequence length="141" mass="16402">MNLNRLSRRVGIDGILLVKITRWCPTWHIYGFALVEVGNVNEKSRHHKDVASRFPEVNIQRLSLPDGTNLATQNTYMYNRAAMTARRMTTFQALEGEDKEIHFLVWNTKIYISNVKAATNHMDVKLNMKEKYTVIWHTPSL</sequence>
<organism evidence="1 2">
    <name type="scientific">Potamilus streckersoni</name>
    <dbReference type="NCBI Taxonomy" id="2493646"/>
    <lineage>
        <taxon>Eukaryota</taxon>
        <taxon>Metazoa</taxon>
        <taxon>Spiralia</taxon>
        <taxon>Lophotrochozoa</taxon>
        <taxon>Mollusca</taxon>
        <taxon>Bivalvia</taxon>
        <taxon>Autobranchia</taxon>
        <taxon>Heteroconchia</taxon>
        <taxon>Palaeoheterodonta</taxon>
        <taxon>Unionida</taxon>
        <taxon>Unionoidea</taxon>
        <taxon>Unionidae</taxon>
        <taxon>Ambleminae</taxon>
        <taxon>Lampsilini</taxon>
        <taxon>Potamilus</taxon>
    </lineage>
</organism>
<keyword evidence="2" id="KW-1185">Reference proteome</keyword>
<evidence type="ECO:0000313" key="1">
    <source>
        <dbReference type="EMBL" id="KAK3610915.1"/>
    </source>
</evidence>
<gene>
    <name evidence="1" type="ORF">CHS0354_017396</name>
</gene>
<name>A0AAE0TJ84_9BIVA</name>
<dbReference type="Proteomes" id="UP001195483">
    <property type="component" value="Unassembled WGS sequence"/>
</dbReference>
<dbReference type="AlphaFoldDB" id="A0AAE0TJ84"/>
<reference evidence="1" key="2">
    <citation type="journal article" date="2021" name="Genome Biol. Evol.">
        <title>Developing a high-quality reference genome for a parasitic bivalve with doubly uniparental inheritance (Bivalvia: Unionida).</title>
        <authorList>
            <person name="Smith C.H."/>
        </authorList>
    </citation>
    <scope>NUCLEOTIDE SEQUENCE</scope>
    <source>
        <strain evidence="1">CHS0354</strain>
        <tissue evidence="1">Mantle</tissue>
    </source>
</reference>
<reference evidence="1" key="3">
    <citation type="submission" date="2023-05" db="EMBL/GenBank/DDBJ databases">
        <authorList>
            <person name="Smith C.H."/>
        </authorList>
    </citation>
    <scope>NUCLEOTIDE SEQUENCE</scope>
    <source>
        <strain evidence="1">CHS0354</strain>
        <tissue evidence="1">Mantle</tissue>
    </source>
</reference>
<dbReference type="EMBL" id="JAEAOA010001071">
    <property type="protein sequence ID" value="KAK3610915.1"/>
    <property type="molecule type" value="Genomic_DNA"/>
</dbReference>
<protein>
    <submittedName>
        <fullName evidence="1">Uncharacterized protein</fullName>
    </submittedName>
</protein>
<proteinExistence type="predicted"/>
<evidence type="ECO:0000313" key="2">
    <source>
        <dbReference type="Proteomes" id="UP001195483"/>
    </source>
</evidence>